<evidence type="ECO:0000256" key="1">
    <source>
        <dbReference type="ARBA" id="ARBA00009437"/>
    </source>
</evidence>
<dbReference type="Proteomes" id="UP000248614">
    <property type="component" value="Unassembled WGS sequence"/>
</dbReference>
<dbReference type="Pfam" id="PF00126">
    <property type="entry name" value="HTH_1"/>
    <property type="match status" value="1"/>
</dbReference>
<dbReference type="EMBL" id="QFNF01000016">
    <property type="protein sequence ID" value="PZO77875.1"/>
    <property type="molecule type" value="Genomic_DNA"/>
</dbReference>
<dbReference type="InterPro" id="IPR000847">
    <property type="entry name" value="LysR_HTH_N"/>
</dbReference>
<dbReference type="SUPFAM" id="SSF46785">
    <property type="entry name" value="Winged helix' DNA-binding domain"/>
    <property type="match status" value="1"/>
</dbReference>
<name>A0A2W5B3M5_9SPHN</name>
<dbReference type="Gene3D" id="3.40.190.290">
    <property type="match status" value="1"/>
</dbReference>
<evidence type="ECO:0000256" key="4">
    <source>
        <dbReference type="ARBA" id="ARBA00023163"/>
    </source>
</evidence>
<evidence type="ECO:0000259" key="5">
    <source>
        <dbReference type="PROSITE" id="PS50931"/>
    </source>
</evidence>
<evidence type="ECO:0000313" key="6">
    <source>
        <dbReference type="EMBL" id="PZO77875.1"/>
    </source>
</evidence>
<comment type="caution">
    <text evidence="6">The sequence shown here is derived from an EMBL/GenBank/DDBJ whole genome shotgun (WGS) entry which is preliminary data.</text>
</comment>
<organism evidence="6 7">
    <name type="scientific">Sphingomonas hengshuiensis</name>
    <dbReference type="NCBI Taxonomy" id="1609977"/>
    <lineage>
        <taxon>Bacteria</taxon>
        <taxon>Pseudomonadati</taxon>
        <taxon>Pseudomonadota</taxon>
        <taxon>Alphaproteobacteria</taxon>
        <taxon>Sphingomonadales</taxon>
        <taxon>Sphingomonadaceae</taxon>
        <taxon>Sphingomonas</taxon>
    </lineage>
</organism>
<dbReference type="GO" id="GO:0003677">
    <property type="term" value="F:DNA binding"/>
    <property type="evidence" value="ECO:0007669"/>
    <property type="project" value="UniProtKB-KW"/>
</dbReference>
<gene>
    <name evidence="6" type="ORF">DI632_08105</name>
</gene>
<dbReference type="Pfam" id="PF03466">
    <property type="entry name" value="LysR_substrate"/>
    <property type="match status" value="1"/>
</dbReference>
<sequence>MSADPDHVLFVTILDTGSIAAAARTLGMSPAMVSKRLARFEHRLGARLIERTTRRLHPTPVGARLHADLGAILPALAAAEARVTGAVAAPAGPLRIAAPASFARLHIAPHIGDFLRDHPAVELELSLSDHIVDLAADRIDCAIRITAHPPAGHVARRLAGNRRVVCASPAYLAEHGEPDTPAALARHRLLAADGQLPWTLLRPTRRAQIAGVSHVRTNSSEIVRELTLAGVGIALRSLWDVGDALAAGRLVRVLPDWEGAHDLAIHAIHNDMPRPAVIAFVDHLATRWSPPPWETLDSRRASDQIGIN</sequence>
<accession>A0A2W5B3M5</accession>
<protein>
    <submittedName>
        <fullName evidence="6">LysR family transcriptional regulator</fullName>
    </submittedName>
</protein>
<dbReference type="PANTHER" id="PTHR30537">
    <property type="entry name" value="HTH-TYPE TRANSCRIPTIONAL REGULATOR"/>
    <property type="match status" value="1"/>
</dbReference>
<dbReference type="Gene3D" id="1.10.10.10">
    <property type="entry name" value="Winged helix-like DNA-binding domain superfamily/Winged helix DNA-binding domain"/>
    <property type="match status" value="1"/>
</dbReference>
<dbReference type="PANTHER" id="PTHR30537:SF5">
    <property type="entry name" value="HTH-TYPE TRANSCRIPTIONAL ACTIVATOR TTDR-RELATED"/>
    <property type="match status" value="1"/>
</dbReference>
<keyword evidence="4" id="KW-0804">Transcription</keyword>
<dbReference type="SUPFAM" id="SSF53850">
    <property type="entry name" value="Periplasmic binding protein-like II"/>
    <property type="match status" value="1"/>
</dbReference>
<evidence type="ECO:0000313" key="7">
    <source>
        <dbReference type="Proteomes" id="UP000248614"/>
    </source>
</evidence>
<dbReference type="GO" id="GO:0003700">
    <property type="term" value="F:DNA-binding transcription factor activity"/>
    <property type="evidence" value="ECO:0007669"/>
    <property type="project" value="InterPro"/>
</dbReference>
<feature type="domain" description="HTH lysR-type" evidence="5">
    <location>
        <begin position="8"/>
        <end position="59"/>
    </location>
</feature>
<dbReference type="InterPro" id="IPR058163">
    <property type="entry name" value="LysR-type_TF_proteobact-type"/>
</dbReference>
<dbReference type="CDD" id="cd08422">
    <property type="entry name" value="PBP2_CrgA_like"/>
    <property type="match status" value="1"/>
</dbReference>
<evidence type="ECO:0000256" key="3">
    <source>
        <dbReference type="ARBA" id="ARBA00023125"/>
    </source>
</evidence>
<proteinExistence type="inferred from homology"/>
<evidence type="ECO:0000256" key="2">
    <source>
        <dbReference type="ARBA" id="ARBA00023015"/>
    </source>
</evidence>
<dbReference type="InterPro" id="IPR005119">
    <property type="entry name" value="LysR_subst-bd"/>
</dbReference>
<dbReference type="AlphaFoldDB" id="A0A2W5B3M5"/>
<dbReference type="InterPro" id="IPR036388">
    <property type="entry name" value="WH-like_DNA-bd_sf"/>
</dbReference>
<keyword evidence="3" id="KW-0238">DNA-binding</keyword>
<dbReference type="InterPro" id="IPR036390">
    <property type="entry name" value="WH_DNA-bd_sf"/>
</dbReference>
<comment type="similarity">
    <text evidence="1">Belongs to the LysR transcriptional regulatory family.</text>
</comment>
<reference evidence="6 7" key="1">
    <citation type="submission" date="2017-08" db="EMBL/GenBank/DDBJ databases">
        <title>Infants hospitalized years apart are colonized by the same room-sourced microbial strains.</title>
        <authorList>
            <person name="Brooks B."/>
            <person name="Olm M.R."/>
            <person name="Firek B.A."/>
            <person name="Baker R."/>
            <person name="Thomas B.C."/>
            <person name="Morowitz M.J."/>
            <person name="Banfield J.F."/>
        </authorList>
    </citation>
    <scope>NUCLEOTIDE SEQUENCE [LARGE SCALE GENOMIC DNA]</scope>
    <source>
        <strain evidence="6">S2_018_000_R3_110</strain>
    </source>
</reference>
<keyword evidence="2" id="KW-0805">Transcription regulation</keyword>
<dbReference type="PROSITE" id="PS50931">
    <property type="entry name" value="HTH_LYSR"/>
    <property type="match status" value="1"/>
</dbReference>